<protein>
    <recommendedName>
        <fullName evidence="3">Glycosyl transferase family 2</fullName>
    </recommendedName>
</protein>
<dbReference type="STRING" id="634430.SAMN04488241_102162"/>
<dbReference type="EMBL" id="FOXP01000002">
    <property type="protein sequence ID" value="SFP47476.1"/>
    <property type="molecule type" value="Genomic_DNA"/>
</dbReference>
<dbReference type="RefSeq" id="WP_281244341.1">
    <property type="nucleotide sequence ID" value="NZ_FOXP01000002.1"/>
</dbReference>
<accession>A0A1I5QNN8</accession>
<name>A0A1I5QNN8_9SPHN</name>
<gene>
    <name evidence="1" type="ORF">SAMN04488241_102162</name>
</gene>
<sequence length="44" mass="4637">MVPSPAPSRPLPRLSIVAPSYNERANIRPLAHAVAAAWATSRGS</sequence>
<proteinExistence type="predicted"/>
<organism evidence="1 2">
    <name type="scientific">Sphingomonas rubra</name>
    <dbReference type="NCBI Taxonomy" id="634430"/>
    <lineage>
        <taxon>Bacteria</taxon>
        <taxon>Pseudomonadati</taxon>
        <taxon>Pseudomonadota</taxon>
        <taxon>Alphaproteobacteria</taxon>
        <taxon>Sphingomonadales</taxon>
        <taxon>Sphingomonadaceae</taxon>
        <taxon>Sphingomonas</taxon>
    </lineage>
</organism>
<evidence type="ECO:0000313" key="1">
    <source>
        <dbReference type="EMBL" id="SFP47476.1"/>
    </source>
</evidence>
<evidence type="ECO:0008006" key="3">
    <source>
        <dbReference type="Google" id="ProtNLM"/>
    </source>
</evidence>
<evidence type="ECO:0000313" key="2">
    <source>
        <dbReference type="Proteomes" id="UP000199586"/>
    </source>
</evidence>
<dbReference type="Proteomes" id="UP000199586">
    <property type="component" value="Unassembled WGS sequence"/>
</dbReference>
<dbReference type="AlphaFoldDB" id="A0A1I5QNN8"/>
<keyword evidence="2" id="KW-1185">Reference proteome</keyword>
<reference evidence="1 2" key="1">
    <citation type="submission" date="2016-10" db="EMBL/GenBank/DDBJ databases">
        <authorList>
            <person name="de Groot N.N."/>
        </authorList>
    </citation>
    <scope>NUCLEOTIDE SEQUENCE [LARGE SCALE GENOMIC DNA]</scope>
    <source>
        <strain evidence="1 2">CGMCC 1.9113</strain>
    </source>
</reference>